<proteinExistence type="predicted"/>
<dbReference type="Proteomes" id="UP000220045">
    <property type="component" value="Unassembled WGS sequence"/>
</dbReference>
<evidence type="ECO:0000313" key="2">
    <source>
        <dbReference type="Proteomes" id="UP000220045"/>
    </source>
</evidence>
<protein>
    <submittedName>
        <fullName evidence="1">Spore germination protein</fullName>
    </submittedName>
</protein>
<accession>A0A2C4H7N4</accession>
<feature type="non-terminal residue" evidence="1">
    <location>
        <position position="86"/>
    </location>
</feature>
<name>A0A2C4H7N4_9BACI</name>
<sequence length="86" mass="9694">MSLNEKTLETKTDKTIEKIQTSNLEELKNTLDNIFNISADLIEHPLQLKTSTNILLYYFEGLTDGVALKGNVVTPLLQEVNEDSQI</sequence>
<gene>
    <name evidence="1" type="ORF">CN684_31670</name>
</gene>
<organism evidence="1 2">
    <name type="scientific">Bacillus wiedmannii</name>
    <dbReference type="NCBI Taxonomy" id="1890302"/>
    <lineage>
        <taxon>Bacteria</taxon>
        <taxon>Bacillati</taxon>
        <taxon>Bacillota</taxon>
        <taxon>Bacilli</taxon>
        <taxon>Bacillales</taxon>
        <taxon>Bacillaceae</taxon>
        <taxon>Bacillus</taxon>
        <taxon>Bacillus cereus group</taxon>
    </lineage>
</organism>
<dbReference type="EMBL" id="NUEL01000098">
    <property type="protein sequence ID" value="PEI98735.1"/>
    <property type="molecule type" value="Genomic_DNA"/>
</dbReference>
<reference evidence="1 2" key="1">
    <citation type="submission" date="2017-09" db="EMBL/GenBank/DDBJ databases">
        <title>Large-scale bioinformatics analysis of Bacillus genomes uncovers conserved roles of natural products in bacterial physiology.</title>
        <authorList>
            <consortium name="Agbiome Team Llc"/>
            <person name="Bleich R.M."/>
            <person name="Grubbs K.J."/>
            <person name="Santa Maria K.C."/>
            <person name="Allen S.E."/>
            <person name="Farag S."/>
            <person name="Shank E.A."/>
            <person name="Bowers A."/>
        </authorList>
    </citation>
    <scope>NUCLEOTIDE SEQUENCE [LARGE SCALE GENOMIC DNA]</scope>
    <source>
        <strain evidence="1 2">AFS004017</strain>
    </source>
</reference>
<dbReference type="AlphaFoldDB" id="A0A2C4H7N4"/>
<comment type="caution">
    <text evidence="1">The sequence shown here is derived from an EMBL/GenBank/DDBJ whole genome shotgun (WGS) entry which is preliminary data.</text>
</comment>
<evidence type="ECO:0000313" key="1">
    <source>
        <dbReference type="EMBL" id="PEI98735.1"/>
    </source>
</evidence>